<evidence type="ECO:0008006" key="3">
    <source>
        <dbReference type="Google" id="ProtNLM"/>
    </source>
</evidence>
<dbReference type="OrthoDB" id="165303at2157"/>
<gene>
    <name evidence="1" type="ORF">B1756_06895</name>
</gene>
<reference evidence="2" key="1">
    <citation type="submission" date="2017-02" db="EMBL/GenBank/DDBJ databases">
        <title>Natronthermophilus aegyptiacus gen. nov.,sp. nov., an aerobic, extremely halophilic alkalithermophilic archaeon isolated from the athalassohaline Wadi An Natrun, Egypt.</title>
        <authorList>
            <person name="Zhao B."/>
        </authorList>
    </citation>
    <scope>NUCLEOTIDE SEQUENCE [LARGE SCALE GENOMIC DNA]</scope>
    <source>
        <strain evidence="2">JW/NM-HA 15</strain>
    </source>
</reference>
<dbReference type="NCBIfam" id="NF041911">
    <property type="entry name" value="HVO_0649"/>
    <property type="match status" value="1"/>
</dbReference>
<dbReference type="RefSeq" id="WP_086887876.1">
    <property type="nucleotide sequence ID" value="NZ_CP019893.1"/>
</dbReference>
<protein>
    <recommendedName>
        <fullName evidence="3">Small CPxCG-related zinc finger protein</fullName>
    </recommendedName>
</protein>
<sequence length="67" mass="7802">MSVYRSPFERLRQTYEADQICGACGHQDTDTEGGWRVSTTGSRVQYQFVCPVCDAVETRELRLERRR</sequence>
<dbReference type="InterPro" id="IPR049696">
    <property type="entry name" value="HVO_0649-like"/>
</dbReference>
<dbReference type="AlphaFoldDB" id="A0A2Z2HQS0"/>
<evidence type="ECO:0000313" key="1">
    <source>
        <dbReference type="EMBL" id="ARS89500.1"/>
    </source>
</evidence>
<keyword evidence="2" id="KW-1185">Reference proteome</keyword>
<dbReference type="Proteomes" id="UP000250088">
    <property type="component" value="Chromosome"/>
</dbReference>
<proteinExistence type="predicted"/>
<dbReference type="KEGG" id="naj:B1756_06895"/>
<organism evidence="1 2">
    <name type="scientific">Natrarchaeobaculum aegyptiacum</name>
    <dbReference type="NCBI Taxonomy" id="745377"/>
    <lineage>
        <taxon>Archaea</taxon>
        <taxon>Methanobacteriati</taxon>
        <taxon>Methanobacteriota</taxon>
        <taxon>Stenosarchaea group</taxon>
        <taxon>Halobacteria</taxon>
        <taxon>Halobacteriales</taxon>
        <taxon>Natrialbaceae</taxon>
        <taxon>Natrarchaeobaculum</taxon>
    </lineage>
</organism>
<dbReference type="GeneID" id="32893792"/>
<evidence type="ECO:0000313" key="2">
    <source>
        <dbReference type="Proteomes" id="UP000250088"/>
    </source>
</evidence>
<dbReference type="EMBL" id="CP019893">
    <property type="protein sequence ID" value="ARS89500.1"/>
    <property type="molecule type" value="Genomic_DNA"/>
</dbReference>
<accession>A0A2Z2HQS0</accession>
<name>A0A2Z2HQS0_9EURY</name>